<feature type="region of interest" description="Disordered" evidence="1">
    <location>
        <begin position="89"/>
        <end position="124"/>
    </location>
</feature>
<sequence>MRNLPRYRGEPADHVSDRRADDLVLLRRVRVKLTVLTVLTAVVLFTRLSPWLSAGLLALTVLLPIAVVGDGGLPALRALLPQARSVAGRRTAARTDHPARPASPVATTSGPAGTAHQDGNTEKTWKALRGVGARGQHPLAKG</sequence>
<evidence type="ECO:0000313" key="4">
    <source>
        <dbReference type="Proteomes" id="UP000295626"/>
    </source>
</evidence>
<keyword evidence="2" id="KW-1133">Transmembrane helix</keyword>
<accession>A0ABY2DD63</accession>
<reference evidence="3 4" key="1">
    <citation type="submission" date="2019-02" db="EMBL/GenBank/DDBJ databases">
        <title>Draft genome sequences of novel Actinobacteria.</title>
        <authorList>
            <person name="Sahin N."/>
            <person name="Ay H."/>
            <person name="Saygin H."/>
        </authorList>
    </citation>
    <scope>NUCLEOTIDE SEQUENCE [LARGE SCALE GENOMIC DNA]</scope>
    <source>
        <strain evidence="3 4">JCM 30529</strain>
    </source>
</reference>
<dbReference type="Proteomes" id="UP000295626">
    <property type="component" value="Unassembled WGS sequence"/>
</dbReference>
<dbReference type="EMBL" id="SMKE01000787">
    <property type="protein sequence ID" value="TDB85205.1"/>
    <property type="molecule type" value="Genomic_DNA"/>
</dbReference>
<evidence type="ECO:0000256" key="1">
    <source>
        <dbReference type="SAM" id="MobiDB-lite"/>
    </source>
</evidence>
<protein>
    <submittedName>
        <fullName evidence="3">Uncharacterized protein</fullName>
    </submittedName>
</protein>
<name>A0ABY2DD63_9ACTN</name>
<feature type="transmembrane region" description="Helical" evidence="2">
    <location>
        <begin position="54"/>
        <end position="80"/>
    </location>
</feature>
<keyword evidence="4" id="KW-1185">Reference proteome</keyword>
<proteinExistence type="predicted"/>
<comment type="caution">
    <text evidence="3">The sequence shown here is derived from an EMBL/GenBank/DDBJ whole genome shotgun (WGS) entry which is preliminary data.</text>
</comment>
<keyword evidence="2" id="KW-0812">Transmembrane</keyword>
<organism evidence="3 4">
    <name type="scientific">Micromonospora fluostatini</name>
    <dbReference type="NCBI Taxonomy" id="1629071"/>
    <lineage>
        <taxon>Bacteria</taxon>
        <taxon>Bacillati</taxon>
        <taxon>Actinomycetota</taxon>
        <taxon>Actinomycetes</taxon>
        <taxon>Micromonosporales</taxon>
        <taxon>Micromonosporaceae</taxon>
        <taxon>Micromonospora</taxon>
    </lineage>
</organism>
<keyword evidence="2" id="KW-0472">Membrane</keyword>
<evidence type="ECO:0000256" key="2">
    <source>
        <dbReference type="SAM" id="Phobius"/>
    </source>
</evidence>
<gene>
    <name evidence="3" type="ORF">E1091_16995</name>
</gene>
<feature type="transmembrane region" description="Helical" evidence="2">
    <location>
        <begin position="29"/>
        <end position="48"/>
    </location>
</feature>
<evidence type="ECO:0000313" key="3">
    <source>
        <dbReference type="EMBL" id="TDB85205.1"/>
    </source>
</evidence>